<dbReference type="EMBL" id="KJ755191">
    <property type="protein sequence ID" value="AJP09152.1"/>
    <property type="molecule type" value="Genomic_DNA"/>
</dbReference>
<sequence length="153" mass="17548">MSIGVMTFKNYVSVFCDNERIVDNYRGDGAHPVYDAVYGVAFDDEITNLNDVCVRVKSCDSRIFYIFSNQIVQNLTCAVKGGNQYFKFTATKNLEVIFYEYKYPISVHTLRKSRLDYYTIHTSTGDICRAKSKFPYLYCVETNGLCELVSVLV</sequence>
<dbReference type="GeneID" id="41900788"/>
<reference evidence="2" key="1">
    <citation type="submission" date="2014-04" db="EMBL/GenBank/DDBJ databases">
        <authorList>
            <person name="Wei Y."/>
            <person name="Huang G."/>
            <person name="Cheng X."/>
        </authorList>
    </citation>
    <scope>NUCLEOTIDE SEQUENCE [LARGE SCALE GENOMIC DNA]</scope>
</reference>
<proteinExistence type="predicted"/>
<evidence type="ECO:0000313" key="1">
    <source>
        <dbReference type="EMBL" id="AJP09152.1"/>
    </source>
</evidence>
<accession>A0A171PVS3</accession>
<evidence type="ECO:0000313" key="2">
    <source>
        <dbReference type="Proteomes" id="UP000232922"/>
    </source>
</evidence>
<dbReference type="RefSeq" id="YP_009701652.1">
    <property type="nucleotide sequence ID" value="NC_044938.1"/>
</dbReference>
<dbReference type="Proteomes" id="UP000232922">
    <property type="component" value="Genome"/>
</dbReference>
<organism evidence="1 2">
    <name type="scientific">Heliothis virescens ascovirus 3f</name>
    <dbReference type="NCBI Taxonomy" id="328614"/>
    <lineage>
        <taxon>Viruses</taxon>
        <taxon>Varidnaviria</taxon>
        <taxon>Bamfordvirae</taxon>
        <taxon>Nucleocytoviricota</taxon>
        <taxon>Megaviricetes</taxon>
        <taxon>Pimascovirales</taxon>
        <taxon>Pimascovirales incertae sedis</taxon>
        <taxon>Ascoviridae</taxon>
        <taxon>Ascovirus</taxon>
        <taxon>Ascovirus hvav3a</taxon>
    </lineage>
</organism>
<dbReference type="KEGG" id="vg:41900788"/>
<name>A0A171PVS3_9VIRU</name>
<protein>
    <submittedName>
        <fullName evidence="1">Uncharacterized protein</fullName>
    </submittedName>
</protein>